<dbReference type="Gene3D" id="3.40.630.30">
    <property type="match status" value="1"/>
</dbReference>
<reference evidence="4" key="1">
    <citation type="submission" date="2021-04" db="EMBL/GenBank/DDBJ databases">
        <authorList>
            <person name="Zhang D.-C."/>
        </authorList>
    </citation>
    <scope>NUCLEOTIDE SEQUENCE</scope>
    <source>
        <strain evidence="4">CGMCC 1.15697</strain>
    </source>
</reference>
<evidence type="ECO:0000313" key="4">
    <source>
        <dbReference type="EMBL" id="MBP5858207.1"/>
    </source>
</evidence>
<dbReference type="Proteomes" id="UP000672602">
    <property type="component" value="Unassembled WGS sequence"/>
</dbReference>
<comment type="caution">
    <text evidence="4">The sequence shown here is derived from an EMBL/GenBank/DDBJ whole genome shotgun (WGS) entry which is preliminary data.</text>
</comment>
<evidence type="ECO:0000313" key="5">
    <source>
        <dbReference type="Proteomes" id="UP000672602"/>
    </source>
</evidence>
<dbReference type="PROSITE" id="PS51186">
    <property type="entry name" value="GNAT"/>
    <property type="match status" value="1"/>
</dbReference>
<sequence>MEIRPAGGAAFKVIAALYGACFEDDWPEPSVAELMNSPGVWGLVAMVDATPAGFVLARVIAREAEILAIGTVPAQRRAGLARALMTRAIAIAAPHADAMFLEVGADNPSARALYLSLDFHEVGLRRDYYRRADGRRVDARILKCEF</sequence>
<dbReference type="AlphaFoldDB" id="A0A8J7V3Q1"/>
<dbReference type="EC" id="2.3.1.-" evidence="4"/>
<accession>A0A8J7V3Q1</accession>
<dbReference type="Pfam" id="PF00583">
    <property type="entry name" value="Acetyltransf_1"/>
    <property type="match status" value="1"/>
</dbReference>
<dbReference type="InterPro" id="IPR050680">
    <property type="entry name" value="YpeA/RimI_acetyltransf"/>
</dbReference>
<dbReference type="PANTHER" id="PTHR43420:SF44">
    <property type="entry name" value="ACETYLTRANSFERASE YPEA"/>
    <property type="match status" value="1"/>
</dbReference>
<dbReference type="InterPro" id="IPR016181">
    <property type="entry name" value="Acyl_CoA_acyltransferase"/>
</dbReference>
<keyword evidence="2 4" id="KW-0012">Acyltransferase</keyword>
<dbReference type="PANTHER" id="PTHR43420">
    <property type="entry name" value="ACETYLTRANSFERASE"/>
    <property type="match status" value="1"/>
</dbReference>
<evidence type="ECO:0000259" key="3">
    <source>
        <dbReference type="PROSITE" id="PS51186"/>
    </source>
</evidence>
<name>A0A8J7V3Q1_9PROT</name>
<dbReference type="CDD" id="cd04301">
    <property type="entry name" value="NAT_SF"/>
    <property type="match status" value="1"/>
</dbReference>
<proteinExistence type="predicted"/>
<organism evidence="4 5">
    <name type="scientific">Marivibrio halodurans</name>
    <dbReference type="NCBI Taxonomy" id="2039722"/>
    <lineage>
        <taxon>Bacteria</taxon>
        <taxon>Pseudomonadati</taxon>
        <taxon>Pseudomonadota</taxon>
        <taxon>Alphaproteobacteria</taxon>
        <taxon>Rhodospirillales</taxon>
        <taxon>Rhodospirillaceae</taxon>
        <taxon>Marivibrio</taxon>
    </lineage>
</organism>
<dbReference type="SUPFAM" id="SSF55729">
    <property type="entry name" value="Acyl-CoA N-acyltransferases (Nat)"/>
    <property type="match status" value="1"/>
</dbReference>
<keyword evidence="1 4" id="KW-0808">Transferase</keyword>
<dbReference type="EMBL" id="JAGMWN010000006">
    <property type="protein sequence ID" value="MBP5858207.1"/>
    <property type="molecule type" value="Genomic_DNA"/>
</dbReference>
<protein>
    <submittedName>
        <fullName evidence="4">GNAT family N-acetyltransferase</fullName>
        <ecNumber evidence="4">2.3.1.-</ecNumber>
    </submittedName>
</protein>
<dbReference type="GO" id="GO:0016747">
    <property type="term" value="F:acyltransferase activity, transferring groups other than amino-acyl groups"/>
    <property type="evidence" value="ECO:0007669"/>
    <property type="project" value="InterPro"/>
</dbReference>
<keyword evidence="5" id="KW-1185">Reference proteome</keyword>
<dbReference type="InterPro" id="IPR000182">
    <property type="entry name" value="GNAT_dom"/>
</dbReference>
<evidence type="ECO:0000256" key="1">
    <source>
        <dbReference type="ARBA" id="ARBA00022679"/>
    </source>
</evidence>
<gene>
    <name evidence="4" type="ORF">KAJ83_14400</name>
</gene>
<evidence type="ECO:0000256" key="2">
    <source>
        <dbReference type="ARBA" id="ARBA00023315"/>
    </source>
</evidence>
<feature type="domain" description="N-acetyltransferase" evidence="3">
    <location>
        <begin position="1"/>
        <end position="146"/>
    </location>
</feature>